<proteinExistence type="predicted"/>
<sequence>MEPAMSLRLAPPRGELPVARAHHAASVLRPLLEDIAHVRHDAAIRPSHAALTVAASAGARFRSKVRRCAAPALKRVVKENTKTKMATTNLWGVVICAPISKGRWWQFWKPVLIRMGLRTFSVQKFAEMLKEALPDILSPEKAQRAAGELVETALVGEIGRAVVFGDSRDKAYRCRDRLQAMLPDLEVLVEPLP</sequence>
<protein>
    <submittedName>
        <fullName evidence="1">Acly protein</fullName>
    </submittedName>
</protein>
<keyword evidence="2" id="KW-1185">Reference proteome</keyword>
<comment type="caution">
    <text evidence="1">The sequence shown here is derived from an EMBL/GenBank/DDBJ whole genome shotgun (WGS) entry which is preliminary data.</text>
</comment>
<dbReference type="Proteomes" id="UP000601435">
    <property type="component" value="Unassembled WGS sequence"/>
</dbReference>
<evidence type="ECO:0000313" key="1">
    <source>
        <dbReference type="EMBL" id="CAE7240384.1"/>
    </source>
</evidence>
<organism evidence="1 2">
    <name type="scientific">Symbiodinium necroappetens</name>
    <dbReference type="NCBI Taxonomy" id="1628268"/>
    <lineage>
        <taxon>Eukaryota</taxon>
        <taxon>Sar</taxon>
        <taxon>Alveolata</taxon>
        <taxon>Dinophyceae</taxon>
        <taxon>Suessiales</taxon>
        <taxon>Symbiodiniaceae</taxon>
        <taxon>Symbiodinium</taxon>
    </lineage>
</organism>
<accession>A0A812LFR7</accession>
<reference evidence="1" key="1">
    <citation type="submission" date="2021-02" db="EMBL/GenBank/DDBJ databases">
        <authorList>
            <person name="Dougan E. K."/>
            <person name="Rhodes N."/>
            <person name="Thang M."/>
            <person name="Chan C."/>
        </authorList>
    </citation>
    <scope>NUCLEOTIDE SEQUENCE</scope>
</reference>
<name>A0A812LFR7_9DINO</name>
<evidence type="ECO:0000313" key="2">
    <source>
        <dbReference type="Proteomes" id="UP000601435"/>
    </source>
</evidence>
<dbReference type="EMBL" id="CAJNJA010008784">
    <property type="protein sequence ID" value="CAE7240384.1"/>
    <property type="molecule type" value="Genomic_DNA"/>
</dbReference>
<dbReference type="OrthoDB" id="10294871at2759"/>
<dbReference type="AlphaFoldDB" id="A0A812LFR7"/>
<gene>
    <name evidence="1" type="primary">Acly</name>
    <name evidence="1" type="ORF">SNEC2469_LOCUS4299</name>
</gene>